<evidence type="ECO:0000256" key="1">
    <source>
        <dbReference type="SAM" id="Phobius"/>
    </source>
</evidence>
<dbReference type="InterPro" id="IPR000253">
    <property type="entry name" value="FHA_dom"/>
</dbReference>
<reference evidence="3 4" key="1">
    <citation type="submission" date="2023-08" db="EMBL/GenBank/DDBJ databases">
        <title>Pleionea litopenaei sp. nov., isolated from stomach of juvenile Litopenaeus vannamei.</title>
        <authorList>
            <person name="Rho A.M."/>
            <person name="Hwang C.Y."/>
        </authorList>
    </citation>
    <scope>NUCLEOTIDE SEQUENCE [LARGE SCALE GENOMIC DNA]</scope>
    <source>
        <strain evidence="3 4">HL-JVS1</strain>
    </source>
</reference>
<keyword evidence="1" id="KW-1133">Transmembrane helix</keyword>
<accession>A0AA51RSH9</accession>
<sequence length="172" mass="18557">MTDKKQKVGPQGTQVFDLSEVESLLAKELKEQHTDGNGHPALVGISKPFSGQKFLLTQKKYQVGRTADSDIRIDEPSVSSTHAKVVYVEDQWKVVNLLSSNGTYVNGDKVSESDIYPGDQIRFGGVEFMFCLIDDKGKSKHGAGGSSTFAKVAIVGTVVIAALAAAAYLFMK</sequence>
<evidence type="ECO:0000313" key="4">
    <source>
        <dbReference type="Proteomes" id="UP001239782"/>
    </source>
</evidence>
<gene>
    <name evidence="3" type="ORF">Q9312_16655</name>
</gene>
<dbReference type="InterPro" id="IPR050923">
    <property type="entry name" value="Cell_Proc_Reg/RNA_Proc"/>
</dbReference>
<dbReference type="InterPro" id="IPR008984">
    <property type="entry name" value="SMAD_FHA_dom_sf"/>
</dbReference>
<dbReference type="CDD" id="cd00060">
    <property type="entry name" value="FHA"/>
    <property type="match status" value="1"/>
</dbReference>
<feature type="domain" description="FHA" evidence="2">
    <location>
        <begin position="61"/>
        <end position="110"/>
    </location>
</feature>
<dbReference type="Gene3D" id="2.60.200.20">
    <property type="match status" value="1"/>
</dbReference>
<feature type="transmembrane region" description="Helical" evidence="1">
    <location>
        <begin position="148"/>
        <end position="171"/>
    </location>
</feature>
<dbReference type="EMBL" id="CP133548">
    <property type="protein sequence ID" value="WMS86847.1"/>
    <property type="molecule type" value="Genomic_DNA"/>
</dbReference>
<evidence type="ECO:0000313" key="3">
    <source>
        <dbReference type="EMBL" id="WMS86847.1"/>
    </source>
</evidence>
<dbReference type="PANTHER" id="PTHR23308">
    <property type="entry name" value="NUCLEAR INHIBITOR OF PROTEIN PHOSPHATASE-1"/>
    <property type="match status" value="1"/>
</dbReference>
<dbReference type="SUPFAM" id="SSF49879">
    <property type="entry name" value="SMAD/FHA domain"/>
    <property type="match status" value="1"/>
</dbReference>
<name>A0AA51RSH9_9GAMM</name>
<proteinExistence type="predicted"/>
<evidence type="ECO:0000259" key="2">
    <source>
        <dbReference type="PROSITE" id="PS50006"/>
    </source>
</evidence>
<dbReference type="Pfam" id="PF00498">
    <property type="entry name" value="FHA"/>
    <property type="match status" value="1"/>
</dbReference>
<dbReference type="PROSITE" id="PS50006">
    <property type="entry name" value="FHA_DOMAIN"/>
    <property type="match status" value="1"/>
</dbReference>
<protein>
    <submittedName>
        <fullName evidence="3">FHA domain-containing protein</fullName>
    </submittedName>
</protein>
<keyword evidence="1" id="KW-0472">Membrane</keyword>
<dbReference type="AlphaFoldDB" id="A0AA51RSH9"/>
<keyword evidence="1" id="KW-0812">Transmembrane</keyword>
<dbReference type="SMART" id="SM00240">
    <property type="entry name" value="FHA"/>
    <property type="match status" value="1"/>
</dbReference>
<keyword evidence="4" id="KW-1185">Reference proteome</keyword>
<organism evidence="3 4">
    <name type="scientific">Pleionea litopenaei</name>
    <dbReference type="NCBI Taxonomy" id="3070815"/>
    <lineage>
        <taxon>Bacteria</taxon>
        <taxon>Pseudomonadati</taxon>
        <taxon>Pseudomonadota</taxon>
        <taxon>Gammaproteobacteria</taxon>
        <taxon>Oceanospirillales</taxon>
        <taxon>Pleioneaceae</taxon>
        <taxon>Pleionea</taxon>
    </lineage>
</organism>
<dbReference type="KEGG" id="plei:Q9312_16655"/>
<dbReference type="RefSeq" id="WP_309201983.1">
    <property type="nucleotide sequence ID" value="NZ_CP133548.1"/>
</dbReference>
<dbReference type="Proteomes" id="UP001239782">
    <property type="component" value="Chromosome"/>
</dbReference>